<comment type="caution">
    <text evidence="8">The sequence shown here is derived from an EMBL/GenBank/DDBJ whole genome shotgun (WGS) entry which is preliminary data.</text>
</comment>
<organism evidence="8 9">
    <name type="scientific">Molorchus minor</name>
    <dbReference type="NCBI Taxonomy" id="1323400"/>
    <lineage>
        <taxon>Eukaryota</taxon>
        <taxon>Metazoa</taxon>
        <taxon>Ecdysozoa</taxon>
        <taxon>Arthropoda</taxon>
        <taxon>Hexapoda</taxon>
        <taxon>Insecta</taxon>
        <taxon>Pterygota</taxon>
        <taxon>Neoptera</taxon>
        <taxon>Endopterygota</taxon>
        <taxon>Coleoptera</taxon>
        <taxon>Polyphaga</taxon>
        <taxon>Cucujiformia</taxon>
        <taxon>Chrysomeloidea</taxon>
        <taxon>Cerambycidae</taxon>
        <taxon>Lamiinae</taxon>
        <taxon>Monochamini</taxon>
        <taxon>Molorchus</taxon>
    </lineage>
</organism>
<keyword evidence="5" id="KW-0234">DNA repair</keyword>
<evidence type="ECO:0000313" key="9">
    <source>
        <dbReference type="Proteomes" id="UP001162164"/>
    </source>
</evidence>
<accession>A0ABQ9JTQ2</accession>
<keyword evidence="6" id="KW-0539">Nucleus</keyword>
<evidence type="ECO:0000256" key="5">
    <source>
        <dbReference type="ARBA" id="ARBA00023204"/>
    </source>
</evidence>
<protein>
    <recommendedName>
        <fullName evidence="7">UmuC domain-containing protein</fullName>
    </recommendedName>
</protein>
<evidence type="ECO:0000256" key="3">
    <source>
        <dbReference type="ARBA" id="ARBA00022723"/>
    </source>
</evidence>
<evidence type="ECO:0000256" key="4">
    <source>
        <dbReference type="ARBA" id="ARBA00022763"/>
    </source>
</evidence>
<dbReference type="SUPFAM" id="SSF56672">
    <property type="entry name" value="DNA/RNA polymerases"/>
    <property type="match status" value="1"/>
</dbReference>
<dbReference type="PANTHER" id="PTHR45873:SF1">
    <property type="entry name" value="DNA POLYMERASE ETA"/>
    <property type="match status" value="1"/>
</dbReference>
<evidence type="ECO:0000313" key="8">
    <source>
        <dbReference type="EMBL" id="KAJ8981696.1"/>
    </source>
</evidence>
<dbReference type="InterPro" id="IPR043128">
    <property type="entry name" value="Rev_trsase/Diguanyl_cyclase"/>
</dbReference>
<comment type="subcellular location">
    <subcellularLocation>
        <location evidence="1">Nucleus</location>
    </subcellularLocation>
</comment>
<reference evidence="8" key="1">
    <citation type="journal article" date="2023" name="Insect Mol. Biol.">
        <title>Genome sequencing provides insights into the evolution of gene families encoding plant cell wall-degrading enzymes in longhorned beetles.</title>
        <authorList>
            <person name="Shin N.R."/>
            <person name="Okamura Y."/>
            <person name="Kirsch R."/>
            <person name="Pauchet Y."/>
        </authorList>
    </citation>
    <scope>NUCLEOTIDE SEQUENCE</scope>
    <source>
        <strain evidence="8">MMC_N1</strain>
    </source>
</reference>
<sequence length="243" mass="27561">MAYTDRVVVLVDMDCFYCQVEEKFNPALKGKPIAVVQYNAWQGGGIIAVNYPAREKGVTRHMRGNEAKQKCPDIVLARVPQVRGKADLSKYREAGKSVADVLKTFTPLLERASVDEAYLDITDVVNKKIEMDFEQLRVENMKNSYVVGWDIEDYLYNIQNNKEYSESNCKLAMGGLIAEEIRAEVYRKTGYKCSAGIAHNKILAKLVCGLHKPNKQTILPQESVSELYKDLPVENLEMPYQKI</sequence>
<evidence type="ECO:0000256" key="1">
    <source>
        <dbReference type="ARBA" id="ARBA00004123"/>
    </source>
</evidence>
<name>A0ABQ9JTQ2_9CUCU</name>
<keyword evidence="2" id="KW-0808">Transferase</keyword>
<dbReference type="InterPro" id="IPR001126">
    <property type="entry name" value="UmuC"/>
</dbReference>
<keyword evidence="3" id="KW-0479">Metal-binding</keyword>
<keyword evidence="9" id="KW-1185">Reference proteome</keyword>
<dbReference type="InterPro" id="IPR043502">
    <property type="entry name" value="DNA/RNA_pol_sf"/>
</dbReference>
<proteinExistence type="predicted"/>
<keyword evidence="4" id="KW-0227">DNA damage</keyword>
<evidence type="ECO:0000256" key="2">
    <source>
        <dbReference type="ARBA" id="ARBA00022679"/>
    </source>
</evidence>
<feature type="domain" description="UmuC" evidence="7">
    <location>
        <begin position="8"/>
        <end position="236"/>
    </location>
</feature>
<dbReference type="Pfam" id="PF00817">
    <property type="entry name" value="IMS"/>
    <property type="match status" value="1"/>
</dbReference>
<evidence type="ECO:0000256" key="6">
    <source>
        <dbReference type="ARBA" id="ARBA00023242"/>
    </source>
</evidence>
<dbReference type="PROSITE" id="PS50173">
    <property type="entry name" value="UMUC"/>
    <property type="match status" value="1"/>
</dbReference>
<dbReference type="Gene3D" id="3.30.70.270">
    <property type="match status" value="1"/>
</dbReference>
<evidence type="ECO:0000259" key="7">
    <source>
        <dbReference type="PROSITE" id="PS50173"/>
    </source>
</evidence>
<dbReference type="Proteomes" id="UP001162164">
    <property type="component" value="Unassembled WGS sequence"/>
</dbReference>
<gene>
    <name evidence="8" type="ORF">NQ317_003417</name>
</gene>
<dbReference type="InterPro" id="IPR052230">
    <property type="entry name" value="DNA_polymerase_eta"/>
</dbReference>
<dbReference type="Gene3D" id="3.40.1170.60">
    <property type="match status" value="1"/>
</dbReference>
<dbReference type="PANTHER" id="PTHR45873">
    <property type="entry name" value="DNA POLYMERASE ETA"/>
    <property type="match status" value="1"/>
</dbReference>
<dbReference type="EMBL" id="JAPWTJ010000171">
    <property type="protein sequence ID" value="KAJ8981696.1"/>
    <property type="molecule type" value="Genomic_DNA"/>
</dbReference>